<evidence type="ECO:0000256" key="1">
    <source>
        <dbReference type="ARBA" id="ARBA00004123"/>
    </source>
</evidence>
<evidence type="ECO:0000256" key="4">
    <source>
        <dbReference type="ARBA" id="ARBA00022801"/>
    </source>
</evidence>
<name>A0AAD7G3B6_MYCRO</name>
<sequence>MLALECVPSIPACEEPVIQLNYNAKSFCIFLGIVSRNETQFLHSTTSNGAPKRFKECVRPQRWWFTSRRWPETKKKQEKAVSKKVLGKRKARNDDDEEASGSSSRRRGVAPSRSPEPAATPTTKSDHEPPAAQVVKPLKIHPLFEPRSYQRNSSGTSTPNIPSLPYIPSIIPNNDLASADSIPPEVLEPAKAAARLNILLDDIGEDTNDPPAEQEPDPQGIVQAYLLETMLAIKDHQLKPHKQPDCYRIGKTFWIRPPNRWFALETHKSTAMELAPDTLYCPDIFVWLPKAGILTRLQDGLLISINVTTFYQSTSDVIHAINRAASTYEDKILAQLPKHLANEFPAFLTHCSGIDKNLVTLIRSSVAQGLTPHAWERILRELHVQNRDLAEQSYLHALKHCRPSQLPSTLTPFSSFADREGFAGHVKPHQDQAMAAVPLTIAKWDQSYKVIKYIVRLNGVRVFGSLWMMTNEFEQIRQMIFTPTQHLHRIEHPLQDVVRSLHEHGHQPVSLVWTDNLKADHLFAERIIPTLRVRDTLSLINNTSYPAVEIPQSLTVHTASSELLICNACSTIMSAIGDETTGKTISVGFSIQWDWQASQAGHFPAAMMQIVTSNIVYLLQIYKISDPAKVPETLKALLFSNRVIKVGYHVQGDLDILALLWDLKKSHTKESGWVDIGVLAKSKGLIPSPSASFLKISEAVLRRNINSLQEVRLSDWCREDLSDDQKEYAIRNAWVAHKIYKAIVDRPPSGAWLSWVGLLGDRVTLRNEHTLSGSAPAPEASNSPQYKTDGLEPFNSEYEGRDSVDHWNEPESDSNRDSDSEFGLDSEILAARLLPTINSQPAQEPERGEYEQYMDPEVDALIATHPNPLDRLSAATHHPLGKITWDQAVRSQPDWVWVRVRRYIPPSDYLEPVLEKLLKSHANLICSKHGITLFNGETHKAAQAMLEDVRRGWLTDPPGIALYNRLRTDKNGLSVHHCNRGTNDLEGGVHMPLQHRFGSLGASVELSVALLSDFCYRKNVESLPFDSPRKTRPEYLNVSLFKPTHKSFIVTPLAQTVRDKYDIPRHAQPSSGGRMLGIPLDTKFAVTPIHTNEEHSLFNKALRPSSAFSAATGAPNFNLMAKWWSERVDGKKIFFKLPEHFQAHFKTWNALRTELTTMQLTERNRAEFMDIGRSDAHTSLVLDESYSPVVHGRRAIGSSAKIAV</sequence>
<evidence type="ECO:0000256" key="2">
    <source>
        <dbReference type="ARBA" id="ARBA00022722"/>
    </source>
</evidence>
<protein>
    <recommendedName>
        <fullName evidence="8">3'-5' exonuclease</fullName>
    </recommendedName>
    <alternativeName>
        <fullName evidence="9">Werner Syndrome-like exonuclease</fullName>
    </alternativeName>
</protein>
<keyword evidence="4" id="KW-0378">Hydrolase</keyword>
<keyword evidence="13" id="KW-1185">Reference proteome</keyword>
<dbReference type="Proteomes" id="UP001221757">
    <property type="component" value="Unassembled WGS sequence"/>
</dbReference>
<evidence type="ECO:0000256" key="3">
    <source>
        <dbReference type="ARBA" id="ARBA00022723"/>
    </source>
</evidence>
<evidence type="ECO:0000256" key="5">
    <source>
        <dbReference type="ARBA" id="ARBA00022839"/>
    </source>
</evidence>
<dbReference type="AlphaFoldDB" id="A0AAD7G3B6"/>
<dbReference type="InterPro" id="IPR051132">
    <property type="entry name" value="3-5_Exonuclease_domain"/>
</dbReference>
<dbReference type="InterPro" id="IPR002562">
    <property type="entry name" value="3'-5'_exonuclease_dom"/>
</dbReference>
<evidence type="ECO:0000256" key="9">
    <source>
        <dbReference type="ARBA" id="ARBA00042761"/>
    </source>
</evidence>
<comment type="caution">
    <text evidence="12">The sequence shown here is derived from an EMBL/GenBank/DDBJ whole genome shotgun (WGS) entry which is preliminary data.</text>
</comment>
<reference evidence="12" key="1">
    <citation type="submission" date="2023-03" db="EMBL/GenBank/DDBJ databases">
        <title>Massive genome expansion in bonnet fungi (Mycena s.s.) driven by repeated elements and novel gene families across ecological guilds.</title>
        <authorList>
            <consortium name="Lawrence Berkeley National Laboratory"/>
            <person name="Harder C.B."/>
            <person name="Miyauchi S."/>
            <person name="Viragh M."/>
            <person name="Kuo A."/>
            <person name="Thoen E."/>
            <person name="Andreopoulos B."/>
            <person name="Lu D."/>
            <person name="Skrede I."/>
            <person name="Drula E."/>
            <person name="Henrissat B."/>
            <person name="Morin E."/>
            <person name="Kohler A."/>
            <person name="Barry K."/>
            <person name="LaButti K."/>
            <person name="Morin E."/>
            <person name="Salamov A."/>
            <person name="Lipzen A."/>
            <person name="Mereny Z."/>
            <person name="Hegedus B."/>
            <person name="Baldrian P."/>
            <person name="Stursova M."/>
            <person name="Weitz H."/>
            <person name="Taylor A."/>
            <person name="Grigoriev I.V."/>
            <person name="Nagy L.G."/>
            <person name="Martin F."/>
            <person name="Kauserud H."/>
        </authorList>
    </citation>
    <scope>NUCLEOTIDE SEQUENCE</scope>
    <source>
        <strain evidence="12">CBHHK067</strain>
    </source>
</reference>
<feature type="compositionally biased region" description="Polar residues" evidence="10">
    <location>
        <begin position="149"/>
        <end position="158"/>
    </location>
</feature>
<dbReference type="InterPro" id="IPR012337">
    <property type="entry name" value="RNaseH-like_sf"/>
</dbReference>
<evidence type="ECO:0000259" key="11">
    <source>
        <dbReference type="Pfam" id="PF01612"/>
    </source>
</evidence>
<evidence type="ECO:0000256" key="6">
    <source>
        <dbReference type="ARBA" id="ARBA00022842"/>
    </source>
</evidence>
<dbReference type="EMBL" id="JARKIE010000246">
    <property type="protein sequence ID" value="KAJ7661811.1"/>
    <property type="molecule type" value="Genomic_DNA"/>
</dbReference>
<evidence type="ECO:0000256" key="7">
    <source>
        <dbReference type="ARBA" id="ARBA00023242"/>
    </source>
</evidence>
<keyword evidence="2" id="KW-0540">Nuclease</keyword>
<feature type="region of interest" description="Disordered" evidence="10">
    <location>
        <begin position="75"/>
        <end position="161"/>
    </location>
</feature>
<dbReference type="SUPFAM" id="SSF53098">
    <property type="entry name" value="Ribonuclease H-like"/>
    <property type="match status" value="1"/>
</dbReference>
<dbReference type="PANTHER" id="PTHR13620">
    <property type="entry name" value="3-5 EXONUCLEASE"/>
    <property type="match status" value="1"/>
</dbReference>
<dbReference type="GO" id="GO:0006139">
    <property type="term" value="P:nucleobase-containing compound metabolic process"/>
    <property type="evidence" value="ECO:0007669"/>
    <property type="project" value="InterPro"/>
</dbReference>
<evidence type="ECO:0000313" key="13">
    <source>
        <dbReference type="Proteomes" id="UP001221757"/>
    </source>
</evidence>
<dbReference type="GO" id="GO:0008408">
    <property type="term" value="F:3'-5' exonuclease activity"/>
    <property type="evidence" value="ECO:0007669"/>
    <property type="project" value="InterPro"/>
</dbReference>
<dbReference type="GO" id="GO:0005634">
    <property type="term" value="C:nucleus"/>
    <property type="evidence" value="ECO:0007669"/>
    <property type="project" value="UniProtKB-SubCell"/>
</dbReference>
<evidence type="ECO:0000256" key="8">
    <source>
        <dbReference type="ARBA" id="ARBA00040531"/>
    </source>
</evidence>
<gene>
    <name evidence="12" type="ORF">B0H17DRAFT_1144535</name>
</gene>
<evidence type="ECO:0000313" key="12">
    <source>
        <dbReference type="EMBL" id="KAJ7661811.1"/>
    </source>
</evidence>
<dbReference type="InterPro" id="IPR036397">
    <property type="entry name" value="RNaseH_sf"/>
</dbReference>
<dbReference type="GO" id="GO:0046872">
    <property type="term" value="F:metal ion binding"/>
    <property type="evidence" value="ECO:0007669"/>
    <property type="project" value="UniProtKB-KW"/>
</dbReference>
<organism evidence="12 13">
    <name type="scientific">Mycena rosella</name>
    <name type="common">Pink bonnet</name>
    <name type="synonym">Agaricus rosellus</name>
    <dbReference type="NCBI Taxonomy" id="1033263"/>
    <lineage>
        <taxon>Eukaryota</taxon>
        <taxon>Fungi</taxon>
        <taxon>Dikarya</taxon>
        <taxon>Basidiomycota</taxon>
        <taxon>Agaricomycotina</taxon>
        <taxon>Agaricomycetes</taxon>
        <taxon>Agaricomycetidae</taxon>
        <taxon>Agaricales</taxon>
        <taxon>Marasmiineae</taxon>
        <taxon>Mycenaceae</taxon>
        <taxon>Mycena</taxon>
    </lineage>
</organism>
<proteinExistence type="predicted"/>
<evidence type="ECO:0000256" key="10">
    <source>
        <dbReference type="SAM" id="MobiDB-lite"/>
    </source>
</evidence>
<keyword evidence="7" id="KW-0539">Nucleus</keyword>
<keyword evidence="6" id="KW-0460">Magnesium</keyword>
<keyword evidence="3" id="KW-0479">Metal-binding</keyword>
<dbReference type="Gene3D" id="3.30.420.10">
    <property type="entry name" value="Ribonuclease H-like superfamily/Ribonuclease H"/>
    <property type="match status" value="1"/>
</dbReference>
<dbReference type="PANTHER" id="PTHR13620:SF109">
    <property type="entry name" value="3'-5' EXONUCLEASE"/>
    <property type="match status" value="1"/>
</dbReference>
<accession>A0AAD7G3B6</accession>
<feature type="domain" description="3'-5' exonuclease" evidence="11">
    <location>
        <begin position="606"/>
        <end position="743"/>
    </location>
</feature>
<comment type="subcellular location">
    <subcellularLocation>
        <location evidence="1">Nucleus</location>
    </subcellularLocation>
</comment>
<keyword evidence="5" id="KW-0269">Exonuclease</keyword>
<feature type="region of interest" description="Disordered" evidence="10">
    <location>
        <begin position="771"/>
        <end position="821"/>
    </location>
</feature>
<dbReference type="Pfam" id="PF01612">
    <property type="entry name" value="DNA_pol_A_exo1"/>
    <property type="match status" value="1"/>
</dbReference>
<feature type="compositionally biased region" description="Basic and acidic residues" evidence="10">
    <location>
        <begin position="798"/>
        <end position="819"/>
    </location>
</feature>
<dbReference type="GO" id="GO:0003676">
    <property type="term" value="F:nucleic acid binding"/>
    <property type="evidence" value="ECO:0007669"/>
    <property type="project" value="InterPro"/>
</dbReference>